<dbReference type="InterPro" id="IPR050599">
    <property type="entry name" value="VDCC_alpha-1_subunit"/>
</dbReference>
<keyword evidence="4" id="KW-0107">Calcium channel</keyword>
<feature type="transmembrane region" description="Helical" evidence="15">
    <location>
        <begin position="207"/>
        <end position="226"/>
    </location>
</feature>
<dbReference type="SUPFAM" id="SSF81324">
    <property type="entry name" value="Voltage-gated potassium channels"/>
    <property type="match status" value="2"/>
</dbReference>
<evidence type="ECO:0000256" key="6">
    <source>
        <dbReference type="ARBA" id="ARBA00022737"/>
    </source>
</evidence>
<keyword evidence="8" id="KW-0851">Voltage-gated channel</keyword>
<evidence type="ECO:0000259" key="16">
    <source>
        <dbReference type="Pfam" id="PF00520"/>
    </source>
</evidence>
<evidence type="ECO:0000256" key="14">
    <source>
        <dbReference type="SAM" id="MobiDB-lite"/>
    </source>
</evidence>
<organism evidence="17 18">
    <name type="scientific">Takifugu flavidus</name>
    <name type="common">sansaifugu</name>
    <dbReference type="NCBI Taxonomy" id="433684"/>
    <lineage>
        <taxon>Eukaryota</taxon>
        <taxon>Metazoa</taxon>
        <taxon>Chordata</taxon>
        <taxon>Craniata</taxon>
        <taxon>Vertebrata</taxon>
        <taxon>Euteleostomi</taxon>
        <taxon>Actinopterygii</taxon>
        <taxon>Neopterygii</taxon>
        <taxon>Teleostei</taxon>
        <taxon>Neoteleostei</taxon>
        <taxon>Acanthomorphata</taxon>
        <taxon>Eupercaria</taxon>
        <taxon>Tetraodontiformes</taxon>
        <taxon>Tetradontoidea</taxon>
        <taxon>Tetraodontidae</taxon>
        <taxon>Takifugu</taxon>
    </lineage>
</organism>
<dbReference type="AlphaFoldDB" id="A0A5C6NX99"/>
<dbReference type="PANTHER" id="PTHR45628">
    <property type="entry name" value="VOLTAGE-DEPENDENT CALCIUM CHANNEL TYPE A SUBUNIT ALPHA-1"/>
    <property type="match status" value="1"/>
</dbReference>
<proteinExistence type="predicted"/>
<keyword evidence="2" id="KW-0813">Transport</keyword>
<evidence type="ECO:0000256" key="12">
    <source>
        <dbReference type="ARBA" id="ARBA00023157"/>
    </source>
</evidence>
<evidence type="ECO:0000256" key="2">
    <source>
        <dbReference type="ARBA" id="ARBA00022448"/>
    </source>
</evidence>
<feature type="transmembrane region" description="Helical" evidence="15">
    <location>
        <begin position="247"/>
        <end position="269"/>
    </location>
</feature>
<feature type="domain" description="Ion transport" evidence="16">
    <location>
        <begin position="1"/>
        <end position="62"/>
    </location>
</feature>
<dbReference type="EMBL" id="RHFK02000008">
    <property type="protein sequence ID" value="TWW71615.1"/>
    <property type="molecule type" value="Genomic_DNA"/>
</dbReference>
<evidence type="ECO:0000256" key="7">
    <source>
        <dbReference type="ARBA" id="ARBA00022837"/>
    </source>
</evidence>
<keyword evidence="9 15" id="KW-1133">Transmembrane helix</keyword>
<dbReference type="Pfam" id="PF00520">
    <property type="entry name" value="Ion_trans"/>
    <property type="match status" value="2"/>
</dbReference>
<keyword evidence="12" id="KW-1015">Disulfide bond</keyword>
<protein>
    <submittedName>
        <fullName evidence="17">Dihydropyridine-sensitive L-type skeletal muscle calcium channel subunit alpha-1</fullName>
    </submittedName>
</protein>
<keyword evidence="5 15" id="KW-0812">Transmembrane</keyword>
<feature type="transmembrane region" description="Helical" evidence="15">
    <location>
        <begin position="172"/>
        <end position="195"/>
    </location>
</feature>
<evidence type="ECO:0000256" key="11">
    <source>
        <dbReference type="ARBA" id="ARBA00023136"/>
    </source>
</evidence>
<dbReference type="InterPro" id="IPR005821">
    <property type="entry name" value="Ion_trans_dom"/>
</dbReference>
<dbReference type="InterPro" id="IPR027359">
    <property type="entry name" value="Volt_channel_dom_sf"/>
</dbReference>
<keyword evidence="18" id="KW-1185">Reference proteome</keyword>
<keyword evidence="11 15" id="KW-0472">Membrane</keyword>
<gene>
    <name evidence="17" type="ORF">D4764_16G0001120</name>
</gene>
<keyword evidence="6" id="KW-0677">Repeat</keyword>
<evidence type="ECO:0000313" key="18">
    <source>
        <dbReference type="Proteomes" id="UP000324091"/>
    </source>
</evidence>
<evidence type="ECO:0000256" key="5">
    <source>
        <dbReference type="ARBA" id="ARBA00022692"/>
    </source>
</evidence>
<feature type="compositionally biased region" description="Acidic residues" evidence="14">
    <location>
        <begin position="119"/>
        <end position="128"/>
    </location>
</feature>
<dbReference type="Gene3D" id="1.20.120.350">
    <property type="entry name" value="Voltage-gated potassium channels. Chain C"/>
    <property type="match status" value="2"/>
</dbReference>
<dbReference type="PANTHER" id="PTHR45628:SF9">
    <property type="entry name" value="VOLTAGE-DEPENDENT L-TYPE CALCIUM CHANNEL SUBUNIT ALPHA-1S"/>
    <property type="match status" value="1"/>
</dbReference>
<dbReference type="Proteomes" id="UP000324091">
    <property type="component" value="Chromosome 16"/>
</dbReference>
<evidence type="ECO:0000256" key="1">
    <source>
        <dbReference type="ARBA" id="ARBA00004141"/>
    </source>
</evidence>
<evidence type="ECO:0000256" key="8">
    <source>
        <dbReference type="ARBA" id="ARBA00022882"/>
    </source>
</evidence>
<name>A0A5C6NX99_9TELE</name>
<evidence type="ECO:0000256" key="3">
    <source>
        <dbReference type="ARBA" id="ARBA00022568"/>
    </source>
</evidence>
<keyword evidence="13" id="KW-0407">Ion channel</keyword>
<comment type="subcellular location">
    <subcellularLocation>
        <location evidence="1">Membrane</location>
        <topology evidence="1">Multi-pass membrane protein</topology>
    </subcellularLocation>
</comment>
<evidence type="ECO:0000256" key="10">
    <source>
        <dbReference type="ARBA" id="ARBA00023065"/>
    </source>
</evidence>
<comment type="caution">
    <text evidence="17">The sequence shown here is derived from an EMBL/GenBank/DDBJ whole genome shotgun (WGS) entry which is preliminary data.</text>
</comment>
<sequence>MFMKMYALGLPSYFMSLFNRFDCFVVSTGIMELILVHMDITSAMGISVLRCIRLLRLLKITRANMPDKTPEEKANLAKKLAEQRAKGVEGIPTTAKLKVDEFEFNVNEIKDPFPPADFPGDDEEEDPDIPQSPRPRPMADLQLKEESVPIPEATSFFIFGPRNKFRKLCHRIINATTFTNIILLFILLSSISLAAEDPIDPLSFRNQVLAYADIVFTSVFTAEIVLKKITILYQMTTYGAILHKGSFCRNSFNILDLLVVSVSLLSMGME</sequence>
<evidence type="ECO:0000313" key="17">
    <source>
        <dbReference type="EMBL" id="TWW71615.1"/>
    </source>
</evidence>
<dbReference type="GO" id="GO:0008331">
    <property type="term" value="F:high voltage-gated calcium channel activity"/>
    <property type="evidence" value="ECO:0007669"/>
    <property type="project" value="TreeGrafter"/>
</dbReference>
<feature type="transmembrane region" description="Helical" evidence="15">
    <location>
        <begin position="33"/>
        <end position="52"/>
    </location>
</feature>
<dbReference type="GO" id="GO:0098703">
    <property type="term" value="P:calcium ion import across plasma membrane"/>
    <property type="evidence" value="ECO:0007669"/>
    <property type="project" value="TreeGrafter"/>
</dbReference>
<keyword evidence="10" id="KW-0406">Ion transport</keyword>
<evidence type="ECO:0000256" key="4">
    <source>
        <dbReference type="ARBA" id="ARBA00022673"/>
    </source>
</evidence>
<dbReference type="FunFam" id="1.20.120.350:FF:000006">
    <property type="entry name" value="Voltage-dependent L-type calcium channel subunit alpha"/>
    <property type="match status" value="1"/>
</dbReference>
<evidence type="ECO:0000256" key="9">
    <source>
        <dbReference type="ARBA" id="ARBA00022989"/>
    </source>
</evidence>
<keyword evidence="3" id="KW-0109">Calcium transport</keyword>
<evidence type="ECO:0000256" key="15">
    <source>
        <dbReference type="SAM" id="Phobius"/>
    </source>
</evidence>
<dbReference type="GO" id="GO:0005891">
    <property type="term" value="C:voltage-gated calcium channel complex"/>
    <property type="evidence" value="ECO:0007669"/>
    <property type="project" value="InterPro"/>
</dbReference>
<dbReference type="InterPro" id="IPR005450">
    <property type="entry name" value="VDCC_L_a1ssu"/>
</dbReference>
<accession>A0A5C6NX99</accession>
<feature type="region of interest" description="Disordered" evidence="14">
    <location>
        <begin position="110"/>
        <end position="137"/>
    </location>
</feature>
<feature type="domain" description="Ion transport" evidence="16">
    <location>
        <begin position="177"/>
        <end position="269"/>
    </location>
</feature>
<evidence type="ECO:0000256" key="13">
    <source>
        <dbReference type="ARBA" id="ARBA00023303"/>
    </source>
</evidence>
<reference evidence="17 18" key="1">
    <citation type="submission" date="2019-04" db="EMBL/GenBank/DDBJ databases">
        <title>Chromosome genome assembly for Takifugu flavidus.</title>
        <authorList>
            <person name="Xiao S."/>
        </authorList>
    </citation>
    <scope>NUCLEOTIDE SEQUENCE [LARGE SCALE GENOMIC DNA]</scope>
    <source>
        <strain evidence="17">HTHZ2018</strain>
        <tissue evidence="17">Muscle</tissue>
    </source>
</reference>
<keyword evidence="7" id="KW-0106">Calcium</keyword>
<dbReference type="PRINTS" id="PR01634">
    <property type="entry name" value="LVDCCALPHA1S"/>
</dbReference>